<evidence type="ECO:0000256" key="6">
    <source>
        <dbReference type="PROSITE-ProRule" id="PRU00433"/>
    </source>
</evidence>
<organism evidence="9 10">
    <name type="scientific">Pseudoduganella danionis</name>
    <dbReference type="NCBI Taxonomy" id="1890295"/>
    <lineage>
        <taxon>Bacteria</taxon>
        <taxon>Pseudomonadati</taxon>
        <taxon>Pseudomonadota</taxon>
        <taxon>Betaproteobacteria</taxon>
        <taxon>Burkholderiales</taxon>
        <taxon>Oxalobacteraceae</taxon>
        <taxon>Telluria group</taxon>
        <taxon>Pseudoduganella</taxon>
    </lineage>
</organism>
<keyword evidence="3 7" id="KW-0732">Signal</keyword>
<evidence type="ECO:0000259" key="8">
    <source>
        <dbReference type="PROSITE" id="PS51007"/>
    </source>
</evidence>
<accession>A0ABW9SJM0</accession>
<dbReference type="PROSITE" id="PS51007">
    <property type="entry name" value="CYTC"/>
    <property type="match status" value="2"/>
</dbReference>
<comment type="caution">
    <text evidence="9">The sequence shown here is derived from an EMBL/GenBank/DDBJ whole genome shotgun (WGS) entry which is preliminary data.</text>
</comment>
<evidence type="ECO:0000256" key="1">
    <source>
        <dbReference type="ARBA" id="ARBA00022617"/>
    </source>
</evidence>
<feature type="signal peptide" evidence="7">
    <location>
        <begin position="1"/>
        <end position="24"/>
    </location>
</feature>
<keyword evidence="2 6" id="KW-0479">Metal-binding</keyword>
<dbReference type="Gene3D" id="1.10.760.10">
    <property type="entry name" value="Cytochrome c-like domain"/>
    <property type="match status" value="2"/>
</dbReference>
<reference evidence="9 10" key="1">
    <citation type="submission" date="2019-11" db="EMBL/GenBank/DDBJ databases">
        <title>Type strains purchased from KCTC, JCM and DSMZ.</title>
        <authorList>
            <person name="Lu H."/>
        </authorList>
    </citation>
    <scope>NUCLEOTIDE SEQUENCE [LARGE SCALE GENOMIC DNA]</scope>
    <source>
        <strain evidence="9 10">DSM 103461</strain>
    </source>
</reference>
<sequence>MRQLQQLPLAPLAASLLSATLLVACGGGSVDTASTTTSTRVLQGAGTAGSAAAQGAATQAGATTAATVLATSLATSQAIDALQPVSNEAGSALTISSTGSIDSSNPFFLAMGNGRSCASCHQPDNGWSIGPDKLAARFNSSAGLDPVFRSVDGAVSPLAPTTTLEQKRLAYALLLGKGLIRVGLRLPAAAEFTLASVDDPYHYASATELSLFRRPLPTTNLKFLSSVMWDSRETASASTGANCLRNVRPTLCFASIDSSLLHQANDAVRGHAEAARDLSAAQQRAIVDFEQTLFTAQINSASAGSLTAAGALGGPLALSQTAYYFGINDLDAGDYQTSAPFSRDVITLFGAWRNLDRPQAPPQRGRPPVPPGATDVARAAIARGEQIFNNKGFNISGVAGFNDELRRPLARGSCTSCHDAPGIGSQSVARMFNTGVAAASRRTADLPLYTLRNSATGETIAVSDPGAAMLSGKWKDIARFKVPSLRGLESRSPYFHDGSAASIEQLVKFYDTRFNIGYTAQEAADLAAFLKAL</sequence>
<dbReference type="PANTHER" id="PTHR30600:SF10">
    <property type="entry name" value="BLL6722 PROTEIN"/>
    <property type="match status" value="1"/>
</dbReference>
<protein>
    <submittedName>
        <fullName evidence="9">Cytochrome C</fullName>
    </submittedName>
</protein>
<dbReference type="Proteomes" id="UP000735592">
    <property type="component" value="Unassembled WGS sequence"/>
</dbReference>
<dbReference type="PANTHER" id="PTHR30600">
    <property type="entry name" value="CYTOCHROME C PEROXIDASE-RELATED"/>
    <property type="match status" value="1"/>
</dbReference>
<feature type="domain" description="Cytochrome c" evidence="8">
    <location>
        <begin position="99"/>
        <end position="208"/>
    </location>
</feature>
<feature type="chain" id="PRO_5046875230" evidence="7">
    <location>
        <begin position="25"/>
        <end position="533"/>
    </location>
</feature>
<evidence type="ECO:0000256" key="2">
    <source>
        <dbReference type="ARBA" id="ARBA00022723"/>
    </source>
</evidence>
<name>A0ABW9SJM0_9BURK</name>
<keyword evidence="4" id="KW-0560">Oxidoreductase</keyword>
<evidence type="ECO:0000256" key="7">
    <source>
        <dbReference type="SAM" id="SignalP"/>
    </source>
</evidence>
<evidence type="ECO:0000256" key="5">
    <source>
        <dbReference type="ARBA" id="ARBA00023004"/>
    </source>
</evidence>
<gene>
    <name evidence="9" type="ORF">GM655_05765</name>
</gene>
<keyword evidence="5 6" id="KW-0408">Iron</keyword>
<dbReference type="EMBL" id="WNKW01000001">
    <property type="protein sequence ID" value="MTW32333.1"/>
    <property type="molecule type" value="Genomic_DNA"/>
</dbReference>
<dbReference type="SUPFAM" id="SSF46626">
    <property type="entry name" value="Cytochrome c"/>
    <property type="match status" value="1"/>
</dbReference>
<evidence type="ECO:0000313" key="10">
    <source>
        <dbReference type="Proteomes" id="UP000735592"/>
    </source>
</evidence>
<feature type="domain" description="Cytochrome c" evidence="8">
    <location>
        <begin position="379"/>
        <end position="533"/>
    </location>
</feature>
<dbReference type="InterPro" id="IPR036909">
    <property type="entry name" value="Cyt_c-like_dom_sf"/>
</dbReference>
<dbReference type="RefSeq" id="WP_155433607.1">
    <property type="nucleotide sequence ID" value="NZ_JBHLXK010000003.1"/>
</dbReference>
<proteinExistence type="predicted"/>
<keyword evidence="1 6" id="KW-0349">Heme</keyword>
<dbReference type="InterPro" id="IPR009056">
    <property type="entry name" value="Cyt_c-like_dom"/>
</dbReference>
<dbReference type="PROSITE" id="PS51257">
    <property type="entry name" value="PROKAR_LIPOPROTEIN"/>
    <property type="match status" value="1"/>
</dbReference>
<keyword evidence="10" id="KW-1185">Reference proteome</keyword>
<evidence type="ECO:0000313" key="9">
    <source>
        <dbReference type="EMBL" id="MTW32333.1"/>
    </source>
</evidence>
<dbReference type="InterPro" id="IPR051395">
    <property type="entry name" value="Cytochrome_c_Peroxidase/MauG"/>
</dbReference>
<evidence type="ECO:0000256" key="3">
    <source>
        <dbReference type="ARBA" id="ARBA00022729"/>
    </source>
</evidence>
<evidence type="ECO:0000256" key="4">
    <source>
        <dbReference type="ARBA" id="ARBA00023002"/>
    </source>
</evidence>